<dbReference type="Proteomes" id="UP000003824">
    <property type="component" value="Unassembled WGS sequence"/>
</dbReference>
<dbReference type="AlphaFoldDB" id="D6A8H7"/>
<accession>D6A8H7</accession>
<dbReference type="EMBL" id="DS999641">
    <property type="protein sequence ID" value="EFE71960.2"/>
    <property type="molecule type" value="Genomic_DNA"/>
</dbReference>
<evidence type="ECO:0000313" key="1">
    <source>
        <dbReference type="EMBL" id="EFE71960.2"/>
    </source>
</evidence>
<proteinExistence type="predicted"/>
<sequence>MACGLARAAGAETPPGRCGLCGPLDRLVADRPASCRCRTAFSYRSTSSSASLVLTRYAGEDWMLDHGAGSHPTLCRSKSHRRRWE</sequence>
<evidence type="ECO:0000313" key="2">
    <source>
        <dbReference type="Proteomes" id="UP000003824"/>
    </source>
</evidence>
<protein>
    <submittedName>
        <fullName evidence="1">Predicted protein</fullName>
    </submittedName>
</protein>
<name>D6A8H7_STRV1</name>
<gene>
    <name evidence="1" type="ORF">SSFG_07196</name>
</gene>
<reference evidence="2" key="1">
    <citation type="submission" date="2008-12" db="EMBL/GenBank/DDBJ databases">
        <title>Annotation of Streptomyces ghanaensis ATCC 14672.</title>
        <authorList>
            <consortium name="The Broad Institute Genome Sequencing Platform"/>
            <consortium name="Broad Institute Microbial Sequencing Center"/>
            <person name="Fischbach M."/>
            <person name="Ward D."/>
            <person name="Young S."/>
            <person name="Kodira C.D."/>
            <person name="Zeng Q."/>
            <person name="Koehrsen M."/>
            <person name="Godfrey P."/>
            <person name="Alvarado L."/>
            <person name="Berlin A.M."/>
            <person name="Borenstein D."/>
            <person name="Chen Z."/>
            <person name="Engels R."/>
            <person name="Freedman E."/>
            <person name="Gellesch M."/>
            <person name="Goldberg J."/>
            <person name="Griggs A."/>
            <person name="Gujja S."/>
            <person name="Heiman D.I."/>
            <person name="Hepburn T.A."/>
            <person name="Howarth C."/>
            <person name="Jen D."/>
            <person name="Larson L."/>
            <person name="Lewis B."/>
            <person name="Mehta T."/>
            <person name="Park D."/>
            <person name="Pearson M."/>
            <person name="Roberts A."/>
            <person name="Saif S."/>
            <person name="Shea T.D."/>
            <person name="Shenoy N."/>
            <person name="Sisk P."/>
            <person name="Stolte C."/>
            <person name="Sykes S.N."/>
            <person name="Walk T."/>
            <person name="White J."/>
            <person name="Yandava C."/>
            <person name="Straight P."/>
            <person name="Clardy J."/>
            <person name="Hung D."/>
            <person name="Kolter R."/>
            <person name="Mekalanos J."/>
            <person name="Walker S."/>
            <person name="Walsh C.T."/>
            <person name="Wieland B.L.C."/>
            <person name="Ilzarbe M."/>
            <person name="Galagan J."/>
            <person name="Nusbaum C."/>
            <person name="Birren B."/>
        </authorList>
    </citation>
    <scope>NUCLEOTIDE SEQUENCE [LARGE SCALE GENOMIC DNA]</scope>
    <source>
        <strain evidence="2">ATCC 14672 / DSM 40746 / JCM 4963 / KCTC 9882 / NRRL B-12104 / FH 1290</strain>
    </source>
</reference>
<organism evidence="1 2">
    <name type="scientific">Streptomyces viridosporus (strain ATCC 14672 / DSM 40746 / JCM 4963 / KCTC 9882 / NRRL B-12104 / FH 1290)</name>
    <name type="common">Streptomyces ghanaensis</name>
    <dbReference type="NCBI Taxonomy" id="566461"/>
    <lineage>
        <taxon>Bacteria</taxon>
        <taxon>Bacillati</taxon>
        <taxon>Actinomycetota</taxon>
        <taxon>Actinomycetes</taxon>
        <taxon>Kitasatosporales</taxon>
        <taxon>Streptomycetaceae</taxon>
        <taxon>Streptomyces</taxon>
    </lineage>
</organism>